<dbReference type="Gene3D" id="2.40.10.220">
    <property type="entry name" value="predicted glycosyltransferase like domains"/>
    <property type="match status" value="1"/>
</dbReference>
<dbReference type="RefSeq" id="WP_159794738.1">
    <property type="nucleotide sequence ID" value="NZ_WTYM01000041.1"/>
</dbReference>
<dbReference type="SUPFAM" id="SSF141371">
    <property type="entry name" value="PilZ domain-like"/>
    <property type="match status" value="2"/>
</dbReference>
<dbReference type="AlphaFoldDB" id="A0A6I4SXM1"/>
<dbReference type="Pfam" id="PF07238">
    <property type="entry name" value="PilZ"/>
    <property type="match status" value="2"/>
</dbReference>
<evidence type="ECO:0000256" key="1">
    <source>
        <dbReference type="SAM" id="MobiDB-lite"/>
    </source>
</evidence>
<sequence>MTQAAFNHRPLTAELGSTAGSDQREAARYTPLIRTAKLVGASGEFLCVVSDVSASGVSVRLFHPLPTDRAISLEMPNGERLPLETVWEKDGRAGFRFAVDVDLDRVLEGRGKWPKRPIRLNLEMPITLSGLTGKFEAELRNISLQGAQIECDARLAIEQRLRMKGACLPEVETKVRWRHGTSYGLIFDSLLQFADLARIAAFLQGLKMGQPNA</sequence>
<feature type="domain" description="PilZ" evidence="2">
    <location>
        <begin position="23"/>
        <end position="103"/>
    </location>
</feature>
<feature type="domain" description="PilZ" evidence="2">
    <location>
        <begin position="119"/>
        <end position="203"/>
    </location>
</feature>
<name>A0A6I4SXM1_9SPHN</name>
<organism evidence="3 4">
    <name type="scientific">Croceibacterium salegens</name>
    <dbReference type="NCBI Taxonomy" id="1737568"/>
    <lineage>
        <taxon>Bacteria</taxon>
        <taxon>Pseudomonadati</taxon>
        <taxon>Pseudomonadota</taxon>
        <taxon>Alphaproteobacteria</taxon>
        <taxon>Sphingomonadales</taxon>
        <taxon>Erythrobacteraceae</taxon>
        <taxon>Croceibacterium</taxon>
    </lineage>
</organism>
<comment type="caution">
    <text evidence="3">The sequence shown here is derived from an EMBL/GenBank/DDBJ whole genome shotgun (WGS) entry which is preliminary data.</text>
</comment>
<reference evidence="3 4" key="1">
    <citation type="submission" date="2019-12" db="EMBL/GenBank/DDBJ databases">
        <title>Genomic-based taxomic classification of the family Erythrobacteraceae.</title>
        <authorList>
            <person name="Xu L."/>
        </authorList>
    </citation>
    <scope>NUCLEOTIDE SEQUENCE [LARGE SCALE GENOMIC DNA]</scope>
    <source>
        <strain evidence="3 4">MCCC 1K01500</strain>
    </source>
</reference>
<dbReference type="InterPro" id="IPR009875">
    <property type="entry name" value="PilZ_domain"/>
</dbReference>
<evidence type="ECO:0000313" key="4">
    <source>
        <dbReference type="Proteomes" id="UP000433652"/>
    </source>
</evidence>
<gene>
    <name evidence="3" type="ORF">GRI89_10050</name>
</gene>
<protein>
    <submittedName>
        <fullName evidence="3">PilZ domain-containing protein</fullName>
    </submittedName>
</protein>
<feature type="region of interest" description="Disordered" evidence="1">
    <location>
        <begin position="1"/>
        <end position="20"/>
    </location>
</feature>
<dbReference type="GO" id="GO:0035438">
    <property type="term" value="F:cyclic-di-GMP binding"/>
    <property type="evidence" value="ECO:0007669"/>
    <property type="project" value="InterPro"/>
</dbReference>
<dbReference type="OrthoDB" id="7929489at2"/>
<dbReference type="EMBL" id="WTYM01000041">
    <property type="protein sequence ID" value="MXO59880.1"/>
    <property type="molecule type" value="Genomic_DNA"/>
</dbReference>
<keyword evidence="4" id="KW-1185">Reference proteome</keyword>
<accession>A0A6I4SXM1</accession>
<dbReference type="Proteomes" id="UP000433652">
    <property type="component" value="Unassembled WGS sequence"/>
</dbReference>
<evidence type="ECO:0000259" key="2">
    <source>
        <dbReference type="Pfam" id="PF07238"/>
    </source>
</evidence>
<proteinExistence type="predicted"/>
<evidence type="ECO:0000313" key="3">
    <source>
        <dbReference type="EMBL" id="MXO59880.1"/>
    </source>
</evidence>